<feature type="signal peptide" evidence="1">
    <location>
        <begin position="1"/>
        <end position="21"/>
    </location>
</feature>
<keyword evidence="3" id="KW-1185">Reference proteome</keyword>
<accession>A0A6A6APY5</accession>
<reference evidence="2" key="1">
    <citation type="journal article" date="2020" name="Stud. Mycol.">
        <title>101 Dothideomycetes genomes: a test case for predicting lifestyles and emergence of pathogens.</title>
        <authorList>
            <person name="Haridas S."/>
            <person name="Albert R."/>
            <person name="Binder M."/>
            <person name="Bloem J."/>
            <person name="Labutti K."/>
            <person name="Salamov A."/>
            <person name="Andreopoulos B."/>
            <person name="Baker S."/>
            <person name="Barry K."/>
            <person name="Bills G."/>
            <person name="Bluhm B."/>
            <person name="Cannon C."/>
            <person name="Castanera R."/>
            <person name="Culley D."/>
            <person name="Daum C."/>
            <person name="Ezra D."/>
            <person name="Gonzalez J."/>
            <person name="Henrissat B."/>
            <person name="Kuo A."/>
            <person name="Liang C."/>
            <person name="Lipzen A."/>
            <person name="Lutzoni F."/>
            <person name="Magnuson J."/>
            <person name="Mondo S."/>
            <person name="Nolan M."/>
            <person name="Ohm R."/>
            <person name="Pangilinan J."/>
            <person name="Park H.-J."/>
            <person name="Ramirez L."/>
            <person name="Alfaro M."/>
            <person name="Sun H."/>
            <person name="Tritt A."/>
            <person name="Yoshinaga Y."/>
            <person name="Zwiers L.-H."/>
            <person name="Turgeon B."/>
            <person name="Goodwin S."/>
            <person name="Spatafora J."/>
            <person name="Crous P."/>
            <person name="Grigoriev I."/>
        </authorList>
    </citation>
    <scope>NUCLEOTIDE SEQUENCE</scope>
    <source>
        <strain evidence="2">CBS 119687</strain>
    </source>
</reference>
<sequence>MRQSATLPIVFLMLTASTITANTFNPSRTGILKREAQLSCPAQTFDILCAADSGTTICHDRLGVCCQLSDGKTPYTCNGMDEPHCCGTDKPACGADPTCKNIKGDRDVVSAQDVVYPTAMTVSVASSMTATRLNPFASGTAAATVELATVTGERNPNVTGGADVLRSEGVIEKCMLVILAMAIALL</sequence>
<protein>
    <recommendedName>
        <fullName evidence="4">GPI anchored serine-threonine rich protein</fullName>
    </recommendedName>
</protein>
<name>A0A6A6APY5_9PLEO</name>
<dbReference type="EMBL" id="ML977499">
    <property type="protein sequence ID" value="KAF2133263.1"/>
    <property type="molecule type" value="Genomic_DNA"/>
</dbReference>
<dbReference type="GeneID" id="54407819"/>
<keyword evidence="1" id="KW-0732">Signal</keyword>
<evidence type="ECO:0008006" key="4">
    <source>
        <dbReference type="Google" id="ProtNLM"/>
    </source>
</evidence>
<feature type="chain" id="PRO_5025393520" description="GPI anchored serine-threonine rich protein" evidence="1">
    <location>
        <begin position="22"/>
        <end position="186"/>
    </location>
</feature>
<dbReference type="OrthoDB" id="10516399at2759"/>
<gene>
    <name evidence="2" type="ORF">P153DRAFT_363477</name>
</gene>
<dbReference type="Proteomes" id="UP000799771">
    <property type="component" value="Unassembled WGS sequence"/>
</dbReference>
<organism evidence="2 3">
    <name type="scientific">Dothidotthia symphoricarpi CBS 119687</name>
    <dbReference type="NCBI Taxonomy" id="1392245"/>
    <lineage>
        <taxon>Eukaryota</taxon>
        <taxon>Fungi</taxon>
        <taxon>Dikarya</taxon>
        <taxon>Ascomycota</taxon>
        <taxon>Pezizomycotina</taxon>
        <taxon>Dothideomycetes</taxon>
        <taxon>Pleosporomycetidae</taxon>
        <taxon>Pleosporales</taxon>
        <taxon>Dothidotthiaceae</taxon>
        <taxon>Dothidotthia</taxon>
    </lineage>
</organism>
<evidence type="ECO:0000313" key="2">
    <source>
        <dbReference type="EMBL" id="KAF2133263.1"/>
    </source>
</evidence>
<dbReference type="RefSeq" id="XP_033527650.1">
    <property type="nucleotide sequence ID" value="XM_033667387.1"/>
</dbReference>
<proteinExistence type="predicted"/>
<evidence type="ECO:0000313" key="3">
    <source>
        <dbReference type="Proteomes" id="UP000799771"/>
    </source>
</evidence>
<dbReference type="AlphaFoldDB" id="A0A6A6APY5"/>
<evidence type="ECO:0000256" key="1">
    <source>
        <dbReference type="SAM" id="SignalP"/>
    </source>
</evidence>